<keyword evidence="7" id="KW-1185">Reference proteome</keyword>
<dbReference type="InterPro" id="IPR039425">
    <property type="entry name" value="RNA_pol_sigma-70-like"/>
</dbReference>
<dbReference type="Gene3D" id="1.10.10.10">
    <property type="entry name" value="Winged helix-like DNA-binding domain superfamily/Winged helix DNA-binding domain"/>
    <property type="match status" value="1"/>
</dbReference>
<evidence type="ECO:0000256" key="1">
    <source>
        <dbReference type="ARBA" id="ARBA00010641"/>
    </source>
</evidence>
<keyword evidence="2" id="KW-0805">Transcription regulation</keyword>
<dbReference type="Gene3D" id="1.10.1740.10">
    <property type="match status" value="1"/>
</dbReference>
<keyword evidence="3" id="KW-0731">Sigma factor</keyword>
<dbReference type="InterPro" id="IPR013324">
    <property type="entry name" value="RNA_pol_sigma_r3/r4-like"/>
</dbReference>
<evidence type="ECO:0000256" key="4">
    <source>
        <dbReference type="ARBA" id="ARBA00023125"/>
    </source>
</evidence>
<dbReference type="GO" id="GO:0003677">
    <property type="term" value="F:DNA binding"/>
    <property type="evidence" value="ECO:0007669"/>
    <property type="project" value="UniProtKB-KW"/>
</dbReference>
<reference evidence="6 7" key="1">
    <citation type="submission" date="2019-04" db="EMBL/GenBank/DDBJ databases">
        <authorList>
            <person name="Feng G."/>
            <person name="Zhang J."/>
            <person name="Zhu H."/>
        </authorList>
    </citation>
    <scope>NUCLEOTIDE SEQUENCE [LARGE SCALE GENOMIC DNA]</scope>
    <source>
        <strain evidence="6 7">JCM 19491</strain>
    </source>
</reference>
<evidence type="ECO:0000313" key="7">
    <source>
        <dbReference type="Proteomes" id="UP000298284"/>
    </source>
</evidence>
<keyword evidence="4" id="KW-0238">DNA-binding</keyword>
<name>A0A4Z0MRK5_9BACT</name>
<protein>
    <submittedName>
        <fullName evidence="6">Sigma-70 family RNA polymerase sigma factor</fullName>
    </submittedName>
</protein>
<gene>
    <name evidence="6" type="ORF">EU557_10015</name>
</gene>
<evidence type="ECO:0000313" key="6">
    <source>
        <dbReference type="EMBL" id="TGD81857.1"/>
    </source>
</evidence>
<comment type="caution">
    <text evidence="6">The sequence shown here is derived from an EMBL/GenBank/DDBJ whole genome shotgun (WGS) entry which is preliminary data.</text>
</comment>
<sequence length="196" mass="21983">MTASVLLQPAPPAAASLREELRANRTSTLTRLYQRTFPMVRRHVLERGGTTQDAKDVFQDALVVFYEKTVGGSLVLTCSPSTYLVGVCRHLWQQELSRRNRLPLSDLNEAHEQFPDSAEAPAAEPAPALAVLEYISKLGEKCQRILLSFYYFQQPLEQIAAENSYGTVRSATVQKFKCLERLRKAVRQAVAFTSAH</sequence>
<dbReference type="GO" id="GO:0016987">
    <property type="term" value="F:sigma factor activity"/>
    <property type="evidence" value="ECO:0007669"/>
    <property type="project" value="UniProtKB-KW"/>
</dbReference>
<dbReference type="Proteomes" id="UP000298284">
    <property type="component" value="Unassembled WGS sequence"/>
</dbReference>
<dbReference type="InterPro" id="IPR036388">
    <property type="entry name" value="WH-like_DNA-bd_sf"/>
</dbReference>
<evidence type="ECO:0000256" key="3">
    <source>
        <dbReference type="ARBA" id="ARBA00023082"/>
    </source>
</evidence>
<dbReference type="GO" id="GO:0006352">
    <property type="term" value="P:DNA-templated transcription initiation"/>
    <property type="evidence" value="ECO:0007669"/>
    <property type="project" value="InterPro"/>
</dbReference>
<keyword evidence="5" id="KW-0804">Transcription</keyword>
<evidence type="ECO:0000256" key="5">
    <source>
        <dbReference type="ARBA" id="ARBA00023163"/>
    </source>
</evidence>
<proteinExistence type="inferred from homology"/>
<comment type="similarity">
    <text evidence="1">Belongs to the sigma-70 factor family. ECF subfamily.</text>
</comment>
<accession>A0A4Z0MRK5</accession>
<dbReference type="InterPro" id="IPR013325">
    <property type="entry name" value="RNA_pol_sigma_r2"/>
</dbReference>
<dbReference type="SUPFAM" id="SSF88946">
    <property type="entry name" value="Sigma2 domain of RNA polymerase sigma factors"/>
    <property type="match status" value="1"/>
</dbReference>
<dbReference type="OrthoDB" id="1163416at2"/>
<evidence type="ECO:0000256" key="2">
    <source>
        <dbReference type="ARBA" id="ARBA00023015"/>
    </source>
</evidence>
<organism evidence="6 7">
    <name type="scientific">Hymenobacter wooponensis</name>
    <dbReference type="NCBI Taxonomy" id="1525360"/>
    <lineage>
        <taxon>Bacteria</taxon>
        <taxon>Pseudomonadati</taxon>
        <taxon>Bacteroidota</taxon>
        <taxon>Cytophagia</taxon>
        <taxon>Cytophagales</taxon>
        <taxon>Hymenobacteraceae</taxon>
        <taxon>Hymenobacter</taxon>
    </lineage>
</organism>
<dbReference type="PANTHER" id="PTHR43133:SF8">
    <property type="entry name" value="RNA POLYMERASE SIGMA FACTOR HI_1459-RELATED"/>
    <property type="match status" value="1"/>
</dbReference>
<dbReference type="EMBL" id="SRKZ01000002">
    <property type="protein sequence ID" value="TGD81857.1"/>
    <property type="molecule type" value="Genomic_DNA"/>
</dbReference>
<dbReference type="SUPFAM" id="SSF88659">
    <property type="entry name" value="Sigma3 and sigma4 domains of RNA polymerase sigma factors"/>
    <property type="match status" value="1"/>
</dbReference>
<dbReference type="PANTHER" id="PTHR43133">
    <property type="entry name" value="RNA POLYMERASE ECF-TYPE SIGMA FACTO"/>
    <property type="match status" value="1"/>
</dbReference>
<dbReference type="RefSeq" id="WP_135530235.1">
    <property type="nucleotide sequence ID" value="NZ_SRKZ01000002.1"/>
</dbReference>
<dbReference type="AlphaFoldDB" id="A0A4Z0MRK5"/>